<evidence type="ECO:0000313" key="2">
    <source>
        <dbReference type="Proteomes" id="UP001054945"/>
    </source>
</evidence>
<proteinExistence type="predicted"/>
<keyword evidence="2" id="KW-1185">Reference proteome</keyword>
<dbReference type="Proteomes" id="UP001054945">
    <property type="component" value="Unassembled WGS sequence"/>
</dbReference>
<dbReference type="EMBL" id="BPLR01020593">
    <property type="protein sequence ID" value="GIX80434.1"/>
    <property type="molecule type" value="Genomic_DNA"/>
</dbReference>
<sequence length="113" mass="12842">MSSLLMNSGNRTCEAKSIPSLPHSLRLSVPFDCVDLFNLQNSCQPETFLLNSVRADFLSGDESLFAEGEEQKWDIRIAVTGMKTYVKILENRIPDRDGCVREQKVFLVLECRE</sequence>
<accession>A0AAV4N7U3</accession>
<protein>
    <submittedName>
        <fullName evidence="1">Uncharacterized protein</fullName>
    </submittedName>
</protein>
<dbReference type="AlphaFoldDB" id="A0AAV4N7U3"/>
<organism evidence="1 2">
    <name type="scientific">Caerostris extrusa</name>
    <name type="common">Bark spider</name>
    <name type="synonym">Caerostris bankana</name>
    <dbReference type="NCBI Taxonomy" id="172846"/>
    <lineage>
        <taxon>Eukaryota</taxon>
        <taxon>Metazoa</taxon>
        <taxon>Ecdysozoa</taxon>
        <taxon>Arthropoda</taxon>
        <taxon>Chelicerata</taxon>
        <taxon>Arachnida</taxon>
        <taxon>Araneae</taxon>
        <taxon>Araneomorphae</taxon>
        <taxon>Entelegynae</taxon>
        <taxon>Araneoidea</taxon>
        <taxon>Araneidae</taxon>
        <taxon>Caerostris</taxon>
    </lineage>
</organism>
<evidence type="ECO:0000313" key="1">
    <source>
        <dbReference type="EMBL" id="GIX80434.1"/>
    </source>
</evidence>
<gene>
    <name evidence="1" type="ORF">CEXT_232351</name>
</gene>
<reference evidence="1 2" key="1">
    <citation type="submission" date="2021-06" db="EMBL/GenBank/DDBJ databases">
        <title>Caerostris extrusa draft genome.</title>
        <authorList>
            <person name="Kono N."/>
            <person name="Arakawa K."/>
        </authorList>
    </citation>
    <scope>NUCLEOTIDE SEQUENCE [LARGE SCALE GENOMIC DNA]</scope>
</reference>
<comment type="caution">
    <text evidence="1">The sequence shown here is derived from an EMBL/GenBank/DDBJ whole genome shotgun (WGS) entry which is preliminary data.</text>
</comment>
<name>A0AAV4N7U3_CAEEX</name>